<dbReference type="GO" id="GO:0000976">
    <property type="term" value="F:transcription cis-regulatory region binding"/>
    <property type="evidence" value="ECO:0007669"/>
    <property type="project" value="TreeGrafter"/>
</dbReference>
<evidence type="ECO:0000259" key="5">
    <source>
        <dbReference type="PROSITE" id="PS50977"/>
    </source>
</evidence>
<keyword evidence="1" id="KW-0805">Transcription regulation</keyword>
<dbReference type="Pfam" id="PF00440">
    <property type="entry name" value="TetR_N"/>
    <property type="match status" value="1"/>
</dbReference>
<reference evidence="6 7" key="1">
    <citation type="submission" date="2020-08" db="EMBL/GenBank/DDBJ databases">
        <title>Genomic Encyclopedia of Type Strains, Phase IV (KMG-IV): sequencing the most valuable type-strain genomes for metagenomic binning, comparative biology and taxonomic classification.</title>
        <authorList>
            <person name="Goeker M."/>
        </authorList>
    </citation>
    <scope>NUCLEOTIDE SEQUENCE [LARGE SCALE GENOMIC DNA]</scope>
    <source>
        <strain evidence="6 7">DSM 25481</strain>
    </source>
</reference>
<protein>
    <submittedName>
        <fullName evidence="6">AcrR family transcriptional regulator</fullName>
    </submittedName>
</protein>
<evidence type="ECO:0000313" key="7">
    <source>
        <dbReference type="Proteomes" id="UP000528964"/>
    </source>
</evidence>
<dbReference type="AlphaFoldDB" id="A0A7W6CYL9"/>
<evidence type="ECO:0000256" key="4">
    <source>
        <dbReference type="PROSITE-ProRule" id="PRU00335"/>
    </source>
</evidence>
<evidence type="ECO:0000313" key="6">
    <source>
        <dbReference type="EMBL" id="MBB3972697.1"/>
    </source>
</evidence>
<organism evidence="6 7">
    <name type="scientific">Hansschlegelia beijingensis</name>
    <dbReference type="NCBI Taxonomy" id="1133344"/>
    <lineage>
        <taxon>Bacteria</taxon>
        <taxon>Pseudomonadati</taxon>
        <taxon>Pseudomonadota</taxon>
        <taxon>Alphaproteobacteria</taxon>
        <taxon>Hyphomicrobiales</taxon>
        <taxon>Methylopilaceae</taxon>
        <taxon>Hansschlegelia</taxon>
    </lineage>
</organism>
<name>A0A7W6CYL9_9HYPH</name>
<evidence type="ECO:0000256" key="1">
    <source>
        <dbReference type="ARBA" id="ARBA00023015"/>
    </source>
</evidence>
<feature type="domain" description="HTH tetR-type" evidence="5">
    <location>
        <begin position="12"/>
        <end position="72"/>
    </location>
</feature>
<dbReference type="Proteomes" id="UP000528964">
    <property type="component" value="Unassembled WGS sequence"/>
</dbReference>
<dbReference type="SUPFAM" id="SSF46689">
    <property type="entry name" value="Homeodomain-like"/>
    <property type="match status" value="1"/>
</dbReference>
<keyword evidence="7" id="KW-1185">Reference proteome</keyword>
<feature type="DNA-binding region" description="H-T-H motif" evidence="4">
    <location>
        <begin position="35"/>
        <end position="54"/>
    </location>
</feature>
<dbReference type="GO" id="GO:0003700">
    <property type="term" value="F:DNA-binding transcription factor activity"/>
    <property type="evidence" value="ECO:0007669"/>
    <property type="project" value="TreeGrafter"/>
</dbReference>
<sequence>MSEAPRAQARTLASRAKVLAAAERLMRADPSSSFSMRELAAEAGVSFATPFNLFGSKAAIARALSVARIEQMTERVRDRPLGGDAIERLLQAVAVAAGLLLEEPVLNRAMMAALGGWTEEPGDVRARSRALWALALGGGDGLDPSLRTSAVERLPDQVALVFRGCLSFWVAGEVTDEDLPAEANAAVAMAVAAFAAPDRRATLLAKAR</sequence>
<dbReference type="Gene3D" id="1.10.357.10">
    <property type="entry name" value="Tetracycline Repressor, domain 2"/>
    <property type="match status" value="1"/>
</dbReference>
<accession>A0A7W6CYL9</accession>
<evidence type="ECO:0000256" key="2">
    <source>
        <dbReference type="ARBA" id="ARBA00023125"/>
    </source>
</evidence>
<dbReference type="EMBL" id="JACIDR010000002">
    <property type="protein sequence ID" value="MBB3972697.1"/>
    <property type="molecule type" value="Genomic_DNA"/>
</dbReference>
<dbReference type="InterPro" id="IPR001647">
    <property type="entry name" value="HTH_TetR"/>
</dbReference>
<evidence type="ECO:0000256" key="3">
    <source>
        <dbReference type="ARBA" id="ARBA00023163"/>
    </source>
</evidence>
<keyword evidence="2 4" id="KW-0238">DNA-binding</keyword>
<dbReference type="InterPro" id="IPR009057">
    <property type="entry name" value="Homeodomain-like_sf"/>
</dbReference>
<gene>
    <name evidence="6" type="ORF">GGR24_001354</name>
</gene>
<dbReference type="PROSITE" id="PS50977">
    <property type="entry name" value="HTH_TETR_2"/>
    <property type="match status" value="1"/>
</dbReference>
<dbReference type="RefSeq" id="WP_183394584.1">
    <property type="nucleotide sequence ID" value="NZ_JACIDR010000002.1"/>
</dbReference>
<keyword evidence="3" id="KW-0804">Transcription</keyword>
<comment type="caution">
    <text evidence="6">The sequence shown here is derived from an EMBL/GenBank/DDBJ whole genome shotgun (WGS) entry which is preliminary data.</text>
</comment>
<dbReference type="InterPro" id="IPR050109">
    <property type="entry name" value="HTH-type_TetR-like_transc_reg"/>
</dbReference>
<proteinExistence type="predicted"/>
<dbReference type="PANTHER" id="PTHR30055:SF234">
    <property type="entry name" value="HTH-TYPE TRANSCRIPTIONAL REGULATOR BETI"/>
    <property type="match status" value="1"/>
</dbReference>
<dbReference type="PANTHER" id="PTHR30055">
    <property type="entry name" value="HTH-TYPE TRANSCRIPTIONAL REGULATOR RUTR"/>
    <property type="match status" value="1"/>
</dbReference>